<dbReference type="PROSITE" id="PS50164">
    <property type="entry name" value="GIY_YIG"/>
    <property type="match status" value="1"/>
</dbReference>
<keyword evidence="4" id="KW-1185">Reference proteome</keyword>
<name>A0A6N6N8Q0_9BACT</name>
<comment type="caution">
    <text evidence="3">The sequence shown here is derived from an EMBL/GenBank/DDBJ whole genome shotgun (WGS) entry which is preliminary data.</text>
</comment>
<evidence type="ECO:0000313" key="4">
    <source>
        <dbReference type="Proteomes" id="UP000438699"/>
    </source>
</evidence>
<dbReference type="Gene3D" id="3.40.1440.10">
    <property type="entry name" value="GIY-YIG endonuclease"/>
    <property type="match status" value="1"/>
</dbReference>
<dbReference type="Proteomes" id="UP000438699">
    <property type="component" value="Unassembled WGS sequence"/>
</dbReference>
<dbReference type="PANTHER" id="PTHR34477">
    <property type="entry name" value="UPF0213 PROTEIN YHBQ"/>
    <property type="match status" value="1"/>
</dbReference>
<evidence type="ECO:0000259" key="2">
    <source>
        <dbReference type="PROSITE" id="PS50164"/>
    </source>
</evidence>
<feature type="domain" description="GIY-YIG" evidence="2">
    <location>
        <begin position="2"/>
        <end position="77"/>
    </location>
</feature>
<dbReference type="SUPFAM" id="SSF82771">
    <property type="entry name" value="GIY-YIG endonuclease"/>
    <property type="match status" value="1"/>
</dbReference>
<organism evidence="3 4">
    <name type="scientific">Pseudodesulfovibrio senegalensis</name>
    <dbReference type="NCBI Taxonomy" id="1721087"/>
    <lineage>
        <taxon>Bacteria</taxon>
        <taxon>Pseudomonadati</taxon>
        <taxon>Thermodesulfobacteriota</taxon>
        <taxon>Desulfovibrionia</taxon>
        <taxon>Desulfovibrionales</taxon>
        <taxon>Desulfovibrionaceae</taxon>
    </lineage>
</organism>
<dbReference type="EMBL" id="WAIE01000001">
    <property type="protein sequence ID" value="KAB1443609.1"/>
    <property type="molecule type" value="Genomic_DNA"/>
</dbReference>
<dbReference type="AlphaFoldDB" id="A0A6N6N8Q0"/>
<accession>A0A6N6N8Q0</accession>
<dbReference type="RefSeq" id="WP_151149982.1">
    <property type="nucleotide sequence ID" value="NZ_WAIE01000001.1"/>
</dbReference>
<evidence type="ECO:0000313" key="3">
    <source>
        <dbReference type="EMBL" id="KAB1443609.1"/>
    </source>
</evidence>
<dbReference type="InterPro" id="IPR050190">
    <property type="entry name" value="UPF0213_domain"/>
</dbReference>
<dbReference type="CDD" id="cd10456">
    <property type="entry name" value="GIY-YIG_UPF0213"/>
    <property type="match status" value="1"/>
</dbReference>
<gene>
    <name evidence="3" type="ORF">F8A88_05045</name>
</gene>
<protein>
    <submittedName>
        <fullName evidence="3">GIY-YIG nuclease family protein</fullName>
    </submittedName>
</protein>
<dbReference type="Pfam" id="PF01541">
    <property type="entry name" value="GIY-YIG"/>
    <property type="match status" value="1"/>
</dbReference>
<comment type="similarity">
    <text evidence="1">Belongs to the UPF0213 family.</text>
</comment>
<dbReference type="InterPro" id="IPR035901">
    <property type="entry name" value="GIY-YIG_endonuc_sf"/>
</dbReference>
<dbReference type="OrthoDB" id="287318at2"/>
<sequence>MAQWFIYLLTCSDKSYYCGITTDVQRRLAQHNAGKASKYTRARLPASLTASTLVGDKSEALRAELFVKRLPREKKIAAVHNKSWS</sequence>
<evidence type="ECO:0000256" key="1">
    <source>
        <dbReference type="ARBA" id="ARBA00007435"/>
    </source>
</evidence>
<reference evidence="3 4" key="1">
    <citation type="journal article" date="2017" name="Int. J. Syst. Evol. Microbiol.">
        <title>Desulfovibrio senegalensis sp. nov., a mesophilic sulfate reducer isolated from marine sediment.</title>
        <authorList>
            <person name="Thioye A."/>
            <person name="Gam Z.B.A."/>
            <person name="Mbengue M."/>
            <person name="Cayol J.L."/>
            <person name="Joseph-Bartoli M."/>
            <person name="Toure-Kane C."/>
            <person name="Labat M."/>
        </authorList>
    </citation>
    <scope>NUCLEOTIDE SEQUENCE [LARGE SCALE GENOMIC DNA]</scope>
    <source>
        <strain evidence="3 4">DSM 101509</strain>
    </source>
</reference>
<dbReference type="InterPro" id="IPR000305">
    <property type="entry name" value="GIY-YIG_endonuc"/>
</dbReference>
<dbReference type="PANTHER" id="PTHR34477:SF1">
    <property type="entry name" value="UPF0213 PROTEIN YHBQ"/>
    <property type="match status" value="1"/>
</dbReference>
<proteinExistence type="inferred from homology"/>